<dbReference type="PANTHER" id="PTHR11364:SF27">
    <property type="entry name" value="SULFURTRANSFERASE"/>
    <property type="match status" value="1"/>
</dbReference>
<keyword evidence="1 4" id="KW-0808">Transferase</keyword>
<reference evidence="4 5" key="1">
    <citation type="submission" date="2019-03" db="EMBL/GenBank/DDBJ databases">
        <title>Genomic Encyclopedia of Type Strains, Phase IV (KMG-IV): sequencing the most valuable type-strain genomes for metagenomic binning, comparative biology and taxonomic classification.</title>
        <authorList>
            <person name="Goeker M."/>
        </authorList>
    </citation>
    <scope>NUCLEOTIDE SEQUENCE [LARGE SCALE GENOMIC DNA]</scope>
    <source>
        <strain evidence="4 5">DSM 1837</strain>
    </source>
</reference>
<dbReference type="Gene3D" id="3.40.250.10">
    <property type="entry name" value="Rhodanese-like domain"/>
    <property type="match status" value="2"/>
</dbReference>
<dbReference type="PROSITE" id="PS50206">
    <property type="entry name" value="RHODANESE_3"/>
    <property type="match status" value="2"/>
</dbReference>
<dbReference type="RefSeq" id="WP_119013852.1">
    <property type="nucleotide sequence ID" value="NZ_QXNC01000023.1"/>
</dbReference>
<dbReference type="GO" id="GO:0004792">
    <property type="term" value="F:thiosulfate-cyanide sulfurtransferase activity"/>
    <property type="evidence" value="ECO:0007669"/>
    <property type="project" value="TreeGrafter"/>
</dbReference>
<dbReference type="SUPFAM" id="SSF52821">
    <property type="entry name" value="Rhodanese/Cell cycle control phosphatase"/>
    <property type="match status" value="2"/>
</dbReference>
<dbReference type="CDD" id="cd01449">
    <property type="entry name" value="TST_Repeat_2"/>
    <property type="match status" value="1"/>
</dbReference>
<gene>
    <name evidence="4" type="ORF">EV674_11023</name>
</gene>
<dbReference type="EMBL" id="SLXH01000010">
    <property type="protein sequence ID" value="TCP17928.1"/>
    <property type="molecule type" value="Genomic_DNA"/>
</dbReference>
<evidence type="ECO:0000256" key="1">
    <source>
        <dbReference type="ARBA" id="ARBA00022679"/>
    </source>
</evidence>
<evidence type="ECO:0000256" key="2">
    <source>
        <dbReference type="ARBA" id="ARBA00022737"/>
    </source>
</evidence>
<protein>
    <submittedName>
        <fullName evidence="4">Thiosulfate/3-mercaptopyruvate sulfurtransferase</fullName>
    </submittedName>
</protein>
<dbReference type="CDD" id="cd01448">
    <property type="entry name" value="TST_Repeat_1"/>
    <property type="match status" value="1"/>
</dbReference>
<dbReference type="InterPro" id="IPR001763">
    <property type="entry name" value="Rhodanese-like_dom"/>
</dbReference>
<name>A0A4R2NAA0_9BURK</name>
<dbReference type="InterPro" id="IPR036873">
    <property type="entry name" value="Rhodanese-like_dom_sf"/>
</dbReference>
<dbReference type="SMART" id="SM00450">
    <property type="entry name" value="RHOD"/>
    <property type="match status" value="2"/>
</dbReference>
<dbReference type="Proteomes" id="UP000295182">
    <property type="component" value="Unassembled WGS sequence"/>
</dbReference>
<sequence>MTTYTTLISAPELRALAASGAPLMVFDCSFDLAQPGAGAQHYLQAHIPGAVHADLDRTLSALHGAPGAHGTITATQADTPASGGRHPLPSREKFATWLRSVGFTNAMQAVVYDRNGSAFCGRLWWMLQWLGHAQVAVLDGGWQAWVADGGAVAQGPETSHFASDFALRPSLRRLATAQDVLAALDQPGQTLIDARAAPRYRGEVEPLDPVAGHIPGALNRPFTDNFGPDGRFKSAAVLRAEFEALLAGRDPASVVHHCGSGVTALPNVLAMELAGFEKTTLFAGSWSEWCSDRTRPMART</sequence>
<proteinExistence type="predicted"/>
<feature type="domain" description="Rhodanese" evidence="3">
    <location>
        <begin position="185"/>
        <end position="291"/>
    </location>
</feature>
<evidence type="ECO:0000313" key="5">
    <source>
        <dbReference type="Proteomes" id="UP000295182"/>
    </source>
</evidence>
<evidence type="ECO:0000313" key="4">
    <source>
        <dbReference type="EMBL" id="TCP17928.1"/>
    </source>
</evidence>
<accession>A0A4R2NAA0</accession>
<feature type="domain" description="Rhodanese" evidence="3">
    <location>
        <begin position="19"/>
        <end position="154"/>
    </location>
</feature>
<dbReference type="AlphaFoldDB" id="A0A4R2NAA0"/>
<dbReference type="PANTHER" id="PTHR11364">
    <property type="entry name" value="THIOSULFATE SULFERTANSFERASE"/>
    <property type="match status" value="1"/>
</dbReference>
<evidence type="ECO:0000259" key="3">
    <source>
        <dbReference type="PROSITE" id="PS50206"/>
    </source>
</evidence>
<dbReference type="InterPro" id="IPR045078">
    <property type="entry name" value="TST/MPST-like"/>
</dbReference>
<dbReference type="OrthoDB" id="9781034at2"/>
<keyword evidence="5" id="KW-1185">Reference proteome</keyword>
<keyword evidence="2" id="KW-0677">Repeat</keyword>
<keyword evidence="4" id="KW-0670">Pyruvate</keyword>
<dbReference type="Pfam" id="PF00581">
    <property type="entry name" value="Rhodanese"/>
    <property type="match status" value="2"/>
</dbReference>
<comment type="caution">
    <text evidence="4">The sequence shown here is derived from an EMBL/GenBank/DDBJ whole genome shotgun (WGS) entry which is preliminary data.</text>
</comment>
<organism evidence="4 5">
    <name type="scientific">Simplicispira metamorpha</name>
    <dbReference type="NCBI Taxonomy" id="80881"/>
    <lineage>
        <taxon>Bacteria</taxon>
        <taxon>Pseudomonadati</taxon>
        <taxon>Pseudomonadota</taxon>
        <taxon>Betaproteobacteria</taxon>
        <taxon>Burkholderiales</taxon>
        <taxon>Comamonadaceae</taxon>
        <taxon>Simplicispira</taxon>
    </lineage>
</organism>